<organism evidence="2 3">
    <name type="scientific">Piscirickettsia salmonis</name>
    <dbReference type="NCBI Taxonomy" id="1238"/>
    <lineage>
        <taxon>Bacteria</taxon>
        <taxon>Pseudomonadati</taxon>
        <taxon>Pseudomonadota</taxon>
        <taxon>Gammaproteobacteria</taxon>
        <taxon>Thiotrichales</taxon>
        <taxon>Piscirickettsiaceae</taxon>
        <taxon>Piscirickettsia</taxon>
    </lineage>
</organism>
<evidence type="ECO:0000256" key="1">
    <source>
        <dbReference type="HAMAP-Rule" id="MF_00676"/>
    </source>
</evidence>
<dbReference type="GeneID" id="66739206"/>
<dbReference type="HAMAP" id="MF_00676">
    <property type="entry name" value="UPF0260"/>
    <property type="match status" value="1"/>
</dbReference>
<accession>A0A9Q5YK32</accession>
<dbReference type="NCBIfam" id="NF003507">
    <property type="entry name" value="PRK05170.2-5"/>
    <property type="match status" value="1"/>
</dbReference>
<dbReference type="EMBL" id="CP038908">
    <property type="protein sequence ID" value="QGO04154.1"/>
    <property type="molecule type" value="Genomic_DNA"/>
</dbReference>
<reference evidence="2 3" key="1">
    <citation type="submission" date="2019-04" db="EMBL/GenBank/DDBJ databases">
        <title>Complete genome sequencing of Piscirickettsia salmonis strain Psal-009.</title>
        <authorList>
            <person name="Schober I."/>
            <person name="Bunk B."/>
            <person name="Sproer C."/>
            <person name="Carril G.P."/>
            <person name="Riedel T."/>
            <person name="Flores-Herrera P.A."/>
            <person name="Nourdin-Galindo G."/>
            <person name="Marshall S.H."/>
            <person name="Overmann J."/>
        </authorList>
    </citation>
    <scope>NUCLEOTIDE SEQUENCE [LARGE SCALE GENOMIC DNA]</scope>
    <source>
        <strain evidence="2 3">Psal-009</strain>
    </source>
</reference>
<keyword evidence="3" id="KW-1185">Reference proteome</keyword>
<dbReference type="PANTHER" id="PTHR37421">
    <property type="entry name" value="UPF0260 PROTEIN YCGN"/>
    <property type="match status" value="1"/>
</dbReference>
<dbReference type="Proteomes" id="UP000422232">
    <property type="component" value="Chromosome"/>
</dbReference>
<evidence type="ECO:0000313" key="2">
    <source>
        <dbReference type="EMBL" id="QGO04154.1"/>
    </source>
</evidence>
<dbReference type="NCBIfam" id="NF003501">
    <property type="entry name" value="PRK05170.1-5"/>
    <property type="match status" value="1"/>
</dbReference>
<gene>
    <name evidence="2" type="ORF">Psal009_00008</name>
</gene>
<dbReference type="InterPro" id="IPR005358">
    <property type="entry name" value="Puta_zinc/iron-chelating_dom"/>
</dbReference>
<dbReference type="AlphaFoldDB" id="A0A9Q5YK32"/>
<dbReference type="InterPro" id="IPR008228">
    <property type="entry name" value="UCP006173"/>
</dbReference>
<proteinExistence type="inferred from homology"/>
<dbReference type="PIRSF" id="PIRSF006173">
    <property type="entry name" value="UCP006173"/>
    <property type="match status" value="1"/>
</dbReference>
<dbReference type="RefSeq" id="WP_016209358.1">
    <property type="nucleotide sequence ID" value="NZ_CP012413.1"/>
</dbReference>
<dbReference type="PANTHER" id="PTHR37421:SF1">
    <property type="entry name" value="UPF0260 PROTEIN YCGN"/>
    <property type="match status" value="1"/>
</dbReference>
<dbReference type="Pfam" id="PF03692">
    <property type="entry name" value="CxxCxxCC"/>
    <property type="match status" value="1"/>
</dbReference>
<sequence>MNIKKKNKFWQEKSLAEMSPQEWEALCDRCGRCCLNKLEDIDDGQFYYTDVACALFDKSTHGCKDYQNRQVKVPGCVKLSRDNIYKIKWLPSTCAYRLLLEKKPLPAWHPLLSGTYQSVIRAGIAVGDRVYCERDILEQDLEEHVIDWVTT</sequence>
<name>A0A9Q5YK32_PISSA</name>
<protein>
    <recommendedName>
        <fullName evidence="1">UPF0260 protein Psal009_00008</fullName>
    </recommendedName>
</protein>
<evidence type="ECO:0000313" key="3">
    <source>
        <dbReference type="Proteomes" id="UP000422232"/>
    </source>
</evidence>
<comment type="similarity">
    <text evidence="1">Belongs to the UPF0260 family.</text>
</comment>